<accession>A0ABP9ACR2</accession>
<sequence length="141" mass="14388">MAVRRERTGWLGRGALAAALLLGLLLMHGLGHPGEHTAPRPDTPHAVAESHAPAVPGEWSASPGSLHRAQTVPVHGWDGAAMCLAVLGAGLGALLLIGAAHCRPSTGDLAAASPRLAHALRAHPPPAPPGSLLTRLSSLRR</sequence>
<feature type="region of interest" description="Disordered" evidence="1">
    <location>
        <begin position="120"/>
        <end position="141"/>
    </location>
</feature>
<protein>
    <submittedName>
        <fullName evidence="3">Uncharacterized protein</fullName>
    </submittedName>
</protein>
<evidence type="ECO:0000313" key="4">
    <source>
        <dbReference type="Proteomes" id="UP001501147"/>
    </source>
</evidence>
<dbReference type="Proteomes" id="UP001501147">
    <property type="component" value="Unassembled WGS sequence"/>
</dbReference>
<feature type="compositionally biased region" description="Low complexity" evidence="1">
    <location>
        <begin position="131"/>
        <end position="141"/>
    </location>
</feature>
<gene>
    <name evidence="3" type="ORF">GCM10023329_30400</name>
</gene>
<dbReference type="EMBL" id="BAABJV010000006">
    <property type="protein sequence ID" value="GAA4779185.1"/>
    <property type="molecule type" value="Genomic_DNA"/>
</dbReference>
<evidence type="ECO:0000256" key="1">
    <source>
        <dbReference type="SAM" id="MobiDB-lite"/>
    </source>
</evidence>
<comment type="caution">
    <text evidence="3">The sequence shown here is derived from an EMBL/GenBank/DDBJ whole genome shotgun (WGS) entry which is preliminary data.</text>
</comment>
<dbReference type="RefSeq" id="WP_345613970.1">
    <property type="nucleotide sequence ID" value="NZ_BAABJV010000006.1"/>
</dbReference>
<evidence type="ECO:0000256" key="2">
    <source>
        <dbReference type="SAM" id="Phobius"/>
    </source>
</evidence>
<feature type="transmembrane region" description="Helical" evidence="2">
    <location>
        <begin position="79"/>
        <end position="100"/>
    </location>
</feature>
<keyword evidence="2" id="KW-1133">Transmembrane helix</keyword>
<name>A0ABP9ACR2_9ACTN</name>
<evidence type="ECO:0000313" key="3">
    <source>
        <dbReference type="EMBL" id="GAA4779185.1"/>
    </source>
</evidence>
<keyword evidence="2" id="KW-0812">Transmembrane</keyword>
<organism evidence="3 4">
    <name type="scientific">Streptomyces sanyensis</name>
    <dbReference type="NCBI Taxonomy" id="568869"/>
    <lineage>
        <taxon>Bacteria</taxon>
        <taxon>Bacillati</taxon>
        <taxon>Actinomycetota</taxon>
        <taxon>Actinomycetes</taxon>
        <taxon>Kitasatosporales</taxon>
        <taxon>Streptomycetaceae</taxon>
        <taxon>Streptomyces</taxon>
    </lineage>
</organism>
<proteinExistence type="predicted"/>
<keyword evidence="4" id="KW-1185">Reference proteome</keyword>
<reference evidence="4" key="1">
    <citation type="journal article" date="2019" name="Int. J. Syst. Evol. Microbiol.">
        <title>The Global Catalogue of Microorganisms (GCM) 10K type strain sequencing project: providing services to taxonomists for standard genome sequencing and annotation.</title>
        <authorList>
            <consortium name="The Broad Institute Genomics Platform"/>
            <consortium name="The Broad Institute Genome Sequencing Center for Infectious Disease"/>
            <person name="Wu L."/>
            <person name="Ma J."/>
        </authorList>
    </citation>
    <scope>NUCLEOTIDE SEQUENCE [LARGE SCALE GENOMIC DNA]</scope>
    <source>
        <strain evidence="4">JCM 18324</strain>
    </source>
</reference>
<keyword evidence="2" id="KW-0472">Membrane</keyword>